<sequence length="101" mass="11202">MAVASPKTATTMPNKERESDSPRSMAGAWLHLHTTSCFRAANVVDLDPMARSPLHRPLPSSIPAFSSFLVALITGNGRNGEQWQRQDKVKRRHPVARTRPT</sequence>
<proteinExistence type="predicted"/>
<dbReference type="AlphaFoldDB" id="A0A2T7F719"/>
<gene>
    <name evidence="2" type="ORF">GQ55_1G244700</name>
</gene>
<dbReference type="Proteomes" id="UP000244336">
    <property type="component" value="Chromosome 1"/>
</dbReference>
<dbReference type="Gramene" id="PUZ75876">
    <property type="protein sequence ID" value="PUZ75876"/>
    <property type="gene ID" value="GQ55_1G244700"/>
</dbReference>
<feature type="region of interest" description="Disordered" evidence="1">
    <location>
        <begin position="1"/>
        <end position="26"/>
    </location>
</feature>
<reference evidence="2 3" key="1">
    <citation type="submission" date="2018-04" db="EMBL/GenBank/DDBJ databases">
        <title>WGS assembly of Panicum hallii var. hallii HAL2.</title>
        <authorList>
            <person name="Lovell J."/>
            <person name="Jenkins J."/>
            <person name="Lowry D."/>
            <person name="Mamidi S."/>
            <person name="Sreedasyam A."/>
            <person name="Weng X."/>
            <person name="Barry K."/>
            <person name="Bonette J."/>
            <person name="Campitelli B."/>
            <person name="Daum C."/>
            <person name="Gordon S."/>
            <person name="Gould B."/>
            <person name="Lipzen A."/>
            <person name="MacQueen A."/>
            <person name="Palacio-Mejia J."/>
            <person name="Plott C."/>
            <person name="Shakirov E."/>
            <person name="Shu S."/>
            <person name="Yoshinaga Y."/>
            <person name="Zane M."/>
            <person name="Rokhsar D."/>
            <person name="Grimwood J."/>
            <person name="Schmutz J."/>
            <person name="Juenger T."/>
        </authorList>
    </citation>
    <scope>NUCLEOTIDE SEQUENCE [LARGE SCALE GENOMIC DNA]</scope>
    <source>
        <strain evidence="3">cv. HAL2</strain>
    </source>
</reference>
<evidence type="ECO:0000313" key="2">
    <source>
        <dbReference type="EMBL" id="PUZ75876.1"/>
    </source>
</evidence>
<name>A0A2T7F719_9POAL</name>
<dbReference type="EMBL" id="CM009749">
    <property type="protein sequence ID" value="PUZ75876.1"/>
    <property type="molecule type" value="Genomic_DNA"/>
</dbReference>
<accession>A0A2T7F719</accession>
<evidence type="ECO:0000313" key="3">
    <source>
        <dbReference type="Proteomes" id="UP000244336"/>
    </source>
</evidence>
<keyword evidence="3" id="KW-1185">Reference proteome</keyword>
<protein>
    <submittedName>
        <fullName evidence="2">Uncharacterized protein</fullName>
    </submittedName>
</protein>
<evidence type="ECO:0000256" key="1">
    <source>
        <dbReference type="SAM" id="MobiDB-lite"/>
    </source>
</evidence>
<feature type="region of interest" description="Disordered" evidence="1">
    <location>
        <begin position="81"/>
        <end position="101"/>
    </location>
</feature>
<organism evidence="2 3">
    <name type="scientific">Panicum hallii var. hallii</name>
    <dbReference type="NCBI Taxonomy" id="1504633"/>
    <lineage>
        <taxon>Eukaryota</taxon>
        <taxon>Viridiplantae</taxon>
        <taxon>Streptophyta</taxon>
        <taxon>Embryophyta</taxon>
        <taxon>Tracheophyta</taxon>
        <taxon>Spermatophyta</taxon>
        <taxon>Magnoliopsida</taxon>
        <taxon>Liliopsida</taxon>
        <taxon>Poales</taxon>
        <taxon>Poaceae</taxon>
        <taxon>PACMAD clade</taxon>
        <taxon>Panicoideae</taxon>
        <taxon>Panicodae</taxon>
        <taxon>Paniceae</taxon>
        <taxon>Panicinae</taxon>
        <taxon>Panicum</taxon>
        <taxon>Panicum sect. Panicum</taxon>
    </lineage>
</organism>
<feature type="compositionally biased region" description="Basic residues" evidence="1">
    <location>
        <begin position="88"/>
        <end position="101"/>
    </location>
</feature>